<keyword evidence="17" id="KW-0812">Transmembrane</keyword>
<evidence type="ECO:0000256" key="9">
    <source>
        <dbReference type="ARBA" id="ARBA00022723"/>
    </source>
</evidence>
<evidence type="ECO:0000256" key="14">
    <source>
        <dbReference type="ARBA" id="ARBA00023242"/>
    </source>
</evidence>
<proteinExistence type="inferred from homology"/>
<dbReference type="OrthoDB" id="191686at2759"/>
<dbReference type="PANTHER" id="PTHR46002">
    <property type="entry name" value="EG:114D9.1 PROTEIN-RELATED"/>
    <property type="match status" value="1"/>
</dbReference>
<comment type="subcellular location">
    <subcellularLocation>
        <location evidence="2">Cell membrane</location>
    </subcellularLocation>
    <subcellularLocation>
        <location evidence="3">Cytoplasm</location>
    </subcellularLocation>
    <subcellularLocation>
        <location evidence="1">Nucleus</location>
    </subcellularLocation>
</comment>
<dbReference type="AlphaFoldDB" id="A0A1V9YFZ7"/>
<name>A0A1V9YFZ7_ACHHY</name>
<keyword evidence="8" id="KW-0519">Myristate</keyword>
<evidence type="ECO:0000256" key="16">
    <source>
        <dbReference type="ARBA" id="ARBA00038164"/>
    </source>
</evidence>
<dbReference type="PROSITE" id="PS50222">
    <property type="entry name" value="EF_HAND_2"/>
    <property type="match status" value="1"/>
</dbReference>
<evidence type="ECO:0000256" key="11">
    <source>
        <dbReference type="ARBA" id="ARBA00022837"/>
    </source>
</evidence>
<dbReference type="Proteomes" id="UP000243579">
    <property type="component" value="Unassembled WGS sequence"/>
</dbReference>
<dbReference type="GO" id="GO:0005886">
    <property type="term" value="C:plasma membrane"/>
    <property type="evidence" value="ECO:0007669"/>
    <property type="project" value="UniProtKB-SubCell"/>
</dbReference>
<dbReference type="GO" id="GO:0005737">
    <property type="term" value="C:cytoplasm"/>
    <property type="evidence" value="ECO:0007669"/>
    <property type="project" value="UniProtKB-SubCell"/>
</dbReference>
<keyword evidence="4" id="KW-0813">Transport</keyword>
<keyword evidence="12" id="KW-0653">Protein transport</keyword>
<evidence type="ECO:0000256" key="17">
    <source>
        <dbReference type="SAM" id="Phobius"/>
    </source>
</evidence>
<dbReference type="GO" id="GO:0015031">
    <property type="term" value="P:protein transport"/>
    <property type="evidence" value="ECO:0007669"/>
    <property type="project" value="UniProtKB-KW"/>
</dbReference>
<keyword evidence="7" id="KW-0597">Phosphoprotein</keyword>
<evidence type="ECO:0000256" key="2">
    <source>
        <dbReference type="ARBA" id="ARBA00004236"/>
    </source>
</evidence>
<protein>
    <submittedName>
        <fullName evidence="19">Calcineurin regulatory subunit B</fullName>
    </submittedName>
</protein>
<evidence type="ECO:0000256" key="10">
    <source>
        <dbReference type="ARBA" id="ARBA00022737"/>
    </source>
</evidence>
<keyword evidence="10" id="KW-0677">Repeat</keyword>
<reference evidence="19 20" key="1">
    <citation type="journal article" date="2014" name="Genome Biol. Evol.">
        <title>The secreted proteins of Achlya hypogyna and Thraustotheca clavata identify the ancestral oomycete secretome and reveal gene acquisitions by horizontal gene transfer.</title>
        <authorList>
            <person name="Misner I."/>
            <person name="Blouin N."/>
            <person name="Leonard G."/>
            <person name="Richards T.A."/>
            <person name="Lane C.E."/>
        </authorList>
    </citation>
    <scope>NUCLEOTIDE SEQUENCE [LARGE SCALE GENOMIC DNA]</scope>
    <source>
        <strain evidence="19 20">ATCC 48635</strain>
    </source>
</reference>
<keyword evidence="13 17" id="KW-0472">Membrane</keyword>
<dbReference type="STRING" id="1202772.A0A1V9YFZ7"/>
<dbReference type="Gene3D" id="1.10.238.10">
    <property type="entry name" value="EF-hand"/>
    <property type="match status" value="1"/>
</dbReference>
<dbReference type="SUPFAM" id="SSF47473">
    <property type="entry name" value="EF-hand"/>
    <property type="match status" value="1"/>
</dbReference>
<evidence type="ECO:0000256" key="6">
    <source>
        <dbReference type="ARBA" id="ARBA00022490"/>
    </source>
</evidence>
<evidence type="ECO:0000313" key="20">
    <source>
        <dbReference type="Proteomes" id="UP000243579"/>
    </source>
</evidence>
<comment type="similarity">
    <text evidence="16">Belongs to the calcineurin regulatory subunit family. CHP subfamily.</text>
</comment>
<dbReference type="Pfam" id="PF13499">
    <property type="entry name" value="EF-hand_7"/>
    <property type="match status" value="1"/>
</dbReference>
<keyword evidence="5" id="KW-1003">Cell membrane</keyword>
<organism evidence="19 20">
    <name type="scientific">Achlya hypogyna</name>
    <name type="common">Oomycete</name>
    <name type="synonym">Protoachlya hypogyna</name>
    <dbReference type="NCBI Taxonomy" id="1202772"/>
    <lineage>
        <taxon>Eukaryota</taxon>
        <taxon>Sar</taxon>
        <taxon>Stramenopiles</taxon>
        <taxon>Oomycota</taxon>
        <taxon>Saprolegniomycetes</taxon>
        <taxon>Saprolegniales</taxon>
        <taxon>Achlyaceae</taxon>
        <taxon>Achlya</taxon>
    </lineage>
</organism>
<dbReference type="InterPro" id="IPR011992">
    <property type="entry name" value="EF-hand-dom_pair"/>
</dbReference>
<evidence type="ECO:0000256" key="3">
    <source>
        <dbReference type="ARBA" id="ARBA00004496"/>
    </source>
</evidence>
<sequence>MGQYLPSRTPPTPCDLSPEQIEEIRMLTLLPVEDIQHMRLQYLRWSTDDRLTKDAFFAIPVIARNPLKERLWSLFESSPDGHVSFHVHCPSYMLYLIWGAQAFVLVMAVFTYHSSKDSKLRASFKMHDFDGDGRLSRADLLSYLRLVADPGDMSEDIEKAHLVARTLEEASSDAAAEFLTFDDFTKVVLTTEFEAKLQIPL</sequence>
<keyword evidence="15" id="KW-0449">Lipoprotein</keyword>
<keyword evidence="11" id="KW-0106">Calcium</keyword>
<accession>A0A1V9YFZ7</accession>
<evidence type="ECO:0000256" key="12">
    <source>
        <dbReference type="ARBA" id="ARBA00022927"/>
    </source>
</evidence>
<feature type="domain" description="EF-hand" evidence="18">
    <location>
        <begin position="115"/>
        <end position="150"/>
    </location>
</feature>
<dbReference type="EMBL" id="JNBR01001843">
    <property type="protein sequence ID" value="OQR84646.1"/>
    <property type="molecule type" value="Genomic_DNA"/>
</dbReference>
<dbReference type="GO" id="GO:0005634">
    <property type="term" value="C:nucleus"/>
    <property type="evidence" value="ECO:0007669"/>
    <property type="project" value="UniProtKB-SubCell"/>
</dbReference>
<evidence type="ECO:0000256" key="8">
    <source>
        <dbReference type="ARBA" id="ARBA00022707"/>
    </source>
</evidence>
<comment type="caution">
    <text evidence="19">The sequence shown here is derived from an EMBL/GenBank/DDBJ whole genome shotgun (WGS) entry which is preliminary data.</text>
</comment>
<evidence type="ECO:0000256" key="15">
    <source>
        <dbReference type="ARBA" id="ARBA00023288"/>
    </source>
</evidence>
<dbReference type="GO" id="GO:0005509">
    <property type="term" value="F:calcium ion binding"/>
    <property type="evidence" value="ECO:0007669"/>
    <property type="project" value="InterPro"/>
</dbReference>
<dbReference type="InterPro" id="IPR018247">
    <property type="entry name" value="EF_Hand_1_Ca_BS"/>
</dbReference>
<evidence type="ECO:0000259" key="18">
    <source>
        <dbReference type="PROSITE" id="PS50222"/>
    </source>
</evidence>
<evidence type="ECO:0000256" key="5">
    <source>
        <dbReference type="ARBA" id="ARBA00022475"/>
    </source>
</evidence>
<evidence type="ECO:0000256" key="1">
    <source>
        <dbReference type="ARBA" id="ARBA00004123"/>
    </source>
</evidence>
<keyword evidence="6" id="KW-0963">Cytoplasm</keyword>
<feature type="transmembrane region" description="Helical" evidence="17">
    <location>
        <begin position="92"/>
        <end position="112"/>
    </location>
</feature>
<evidence type="ECO:0000256" key="7">
    <source>
        <dbReference type="ARBA" id="ARBA00022553"/>
    </source>
</evidence>
<keyword evidence="20" id="KW-1185">Reference proteome</keyword>
<evidence type="ECO:0000313" key="19">
    <source>
        <dbReference type="EMBL" id="OQR84646.1"/>
    </source>
</evidence>
<evidence type="ECO:0000256" key="13">
    <source>
        <dbReference type="ARBA" id="ARBA00023136"/>
    </source>
</evidence>
<dbReference type="InterPro" id="IPR002048">
    <property type="entry name" value="EF_hand_dom"/>
</dbReference>
<keyword evidence="14" id="KW-0539">Nucleus</keyword>
<dbReference type="PROSITE" id="PS00018">
    <property type="entry name" value="EF_HAND_1"/>
    <property type="match status" value="1"/>
</dbReference>
<dbReference type="InterPro" id="IPR051875">
    <property type="entry name" value="Calcineurin_B_homologous"/>
</dbReference>
<keyword evidence="17" id="KW-1133">Transmembrane helix</keyword>
<gene>
    <name evidence="19" type="ORF">ACHHYP_13134</name>
</gene>
<evidence type="ECO:0000256" key="4">
    <source>
        <dbReference type="ARBA" id="ARBA00022448"/>
    </source>
</evidence>
<keyword evidence="9" id="KW-0479">Metal-binding</keyword>